<accession>A0A6A6RDG9</accession>
<feature type="region of interest" description="Disordered" evidence="3">
    <location>
        <begin position="37"/>
        <end position="75"/>
    </location>
</feature>
<dbReference type="InterPro" id="IPR013923">
    <property type="entry name" value="Autophagy-rel_prot_16_dom"/>
</dbReference>
<evidence type="ECO:0000256" key="1">
    <source>
        <dbReference type="ARBA" id="ARBA00005331"/>
    </source>
</evidence>
<dbReference type="AlphaFoldDB" id="A0A6A6RDG9"/>
<feature type="compositionally biased region" description="Polar residues" evidence="3">
    <location>
        <begin position="37"/>
        <end position="47"/>
    </location>
</feature>
<protein>
    <submittedName>
        <fullName evidence="5">Autophagy protein 16</fullName>
    </submittedName>
</protein>
<sequence>MSSWLVQYGSALDVRDAREQKHSAYISAYTKLADRTATLSSQPTASPAETLPGTPLPKPARPSTPRNKPALPPHEPLTAEHLALMRAELTAAQSARTALEARVKSLSSELSSFRTQSTAQASQIIHLEQTKQHLERRVNDRAEELKGKGRLVVNVQDEMVALELQLNMSEQKVEKLETENQELTRRWLAKMEQEASDMNNSPFTR</sequence>
<keyword evidence="2" id="KW-0175">Coiled coil</keyword>
<evidence type="ECO:0000256" key="2">
    <source>
        <dbReference type="SAM" id="Coils"/>
    </source>
</evidence>
<evidence type="ECO:0000313" key="6">
    <source>
        <dbReference type="Proteomes" id="UP000799750"/>
    </source>
</evidence>
<feature type="domain" description="Autophagy-related protein 16" evidence="4">
    <location>
        <begin position="8"/>
        <end position="199"/>
    </location>
</feature>
<dbReference type="PANTHER" id="PTHR19878:SF8">
    <property type="entry name" value="AUTOPHAGY-RELATED 16, ISOFORM F"/>
    <property type="match status" value="1"/>
</dbReference>
<dbReference type="CDD" id="cd22887">
    <property type="entry name" value="Atg16_CCD"/>
    <property type="match status" value="1"/>
</dbReference>
<dbReference type="OrthoDB" id="8949486at2759"/>
<dbReference type="EMBL" id="MU004181">
    <property type="protein sequence ID" value="KAF2502446.1"/>
    <property type="molecule type" value="Genomic_DNA"/>
</dbReference>
<name>A0A6A6RDG9_9PEZI</name>
<evidence type="ECO:0000256" key="3">
    <source>
        <dbReference type="SAM" id="MobiDB-lite"/>
    </source>
</evidence>
<dbReference type="InterPro" id="IPR045160">
    <property type="entry name" value="ATG16"/>
</dbReference>
<dbReference type="Pfam" id="PF08614">
    <property type="entry name" value="ATG16"/>
    <property type="match status" value="1"/>
</dbReference>
<dbReference type="PANTHER" id="PTHR19878">
    <property type="entry name" value="AUTOPHAGY PROTEIN 16-LIKE"/>
    <property type="match status" value="1"/>
</dbReference>
<organism evidence="5 6">
    <name type="scientific">Lophium mytilinum</name>
    <dbReference type="NCBI Taxonomy" id="390894"/>
    <lineage>
        <taxon>Eukaryota</taxon>
        <taxon>Fungi</taxon>
        <taxon>Dikarya</taxon>
        <taxon>Ascomycota</taxon>
        <taxon>Pezizomycotina</taxon>
        <taxon>Dothideomycetes</taxon>
        <taxon>Pleosporomycetidae</taxon>
        <taxon>Mytilinidiales</taxon>
        <taxon>Mytilinidiaceae</taxon>
        <taxon>Lophium</taxon>
    </lineage>
</organism>
<evidence type="ECO:0000259" key="4">
    <source>
        <dbReference type="Pfam" id="PF08614"/>
    </source>
</evidence>
<proteinExistence type="inferred from homology"/>
<keyword evidence="6" id="KW-1185">Reference proteome</keyword>
<reference evidence="5" key="1">
    <citation type="journal article" date="2020" name="Stud. Mycol.">
        <title>101 Dothideomycetes genomes: a test case for predicting lifestyles and emergence of pathogens.</title>
        <authorList>
            <person name="Haridas S."/>
            <person name="Albert R."/>
            <person name="Binder M."/>
            <person name="Bloem J."/>
            <person name="Labutti K."/>
            <person name="Salamov A."/>
            <person name="Andreopoulos B."/>
            <person name="Baker S."/>
            <person name="Barry K."/>
            <person name="Bills G."/>
            <person name="Bluhm B."/>
            <person name="Cannon C."/>
            <person name="Castanera R."/>
            <person name="Culley D."/>
            <person name="Daum C."/>
            <person name="Ezra D."/>
            <person name="Gonzalez J."/>
            <person name="Henrissat B."/>
            <person name="Kuo A."/>
            <person name="Liang C."/>
            <person name="Lipzen A."/>
            <person name="Lutzoni F."/>
            <person name="Magnuson J."/>
            <person name="Mondo S."/>
            <person name="Nolan M."/>
            <person name="Ohm R."/>
            <person name="Pangilinan J."/>
            <person name="Park H.-J."/>
            <person name="Ramirez L."/>
            <person name="Alfaro M."/>
            <person name="Sun H."/>
            <person name="Tritt A."/>
            <person name="Yoshinaga Y."/>
            <person name="Zwiers L.-H."/>
            <person name="Turgeon B."/>
            <person name="Goodwin S."/>
            <person name="Spatafora J."/>
            <person name="Crous P."/>
            <person name="Grigoriev I."/>
        </authorList>
    </citation>
    <scope>NUCLEOTIDE SEQUENCE</scope>
    <source>
        <strain evidence="5">CBS 269.34</strain>
    </source>
</reference>
<evidence type="ECO:0000313" key="5">
    <source>
        <dbReference type="EMBL" id="KAF2502446.1"/>
    </source>
</evidence>
<comment type="similarity">
    <text evidence="1">Belongs to the ATG16 family.</text>
</comment>
<dbReference type="Gene3D" id="1.20.5.170">
    <property type="match status" value="1"/>
</dbReference>
<dbReference type="GO" id="GO:0000045">
    <property type="term" value="P:autophagosome assembly"/>
    <property type="evidence" value="ECO:0007669"/>
    <property type="project" value="InterPro"/>
</dbReference>
<gene>
    <name evidence="5" type="ORF">BU16DRAFT_521170</name>
</gene>
<feature type="coiled-coil region" evidence="2">
    <location>
        <begin position="82"/>
        <end position="186"/>
    </location>
</feature>
<dbReference type="Proteomes" id="UP000799750">
    <property type="component" value="Unassembled WGS sequence"/>
</dbReference>